<name>A0A921ZLW3_MANSE</name>
<reference evidence="2" key="1">
    <citation type="journal article" date="2016" name="Insect Biochem. Mol. Biol.">
        <title>Multifaceted biological insights from a draft genome sequence of the tobacco hornworm moth, Manduca sexta.</title>
        <authorList>
            <person name="Kanost M.R."/>
            <person name="Arrese E.L."/>
            <person name="Cao X."/>
            <person name="Chen Y.R."/>
            <person name="Chellapilla S."/>
            <person name="Goldsmith M.R."/>
            <person name="Grosse-Wilde E."/>
            <person name="Heckel D.G."/>
            <person name="Herndon N."/>
            <person name="Jiang H."/>
            <person name="Papanicolaou A."/>
            <person name="Qu J."/>
            <person name="Soulages J.L."/>
            <person name="Vogel H."/>
            <person name="Walters J."/>
            <person name="Waterhouse R.M."/>
            <person name="Ahn S.J."/>
            <person name="Almeida F.C."/>
            <person name="An C."/>
            <person name="Aqrawi P."/>
            <person name="Bretschneider A."/>
            <person name="Bryant W.B."/>
            <person name="Bucks S."/>
            <person name="Chao H."/>
            <person name="Chevignon G."/>
            <person name="Christen J.M."/>
            <person name="Clarke D.F."/>
            <person name="Dittmer N.T."/>
            <person name="Ferguson L.C.F."/>
            <person name="Garavelou S."/>
            <person name="Gordon K.H.J."/>
            <person name="Gunaratna R.T."/>
            <person name="Han Y."/>
            <person name="Hauser F."/>
            <person name="He Y."/>
            <person name="Heidel-Fischer H."/>
            <person name="Hirsh A."/>
            <person name="Hu Y."/>
            <person name="Jiang H."/>
            <person name="Kalra D."/>
            <person name="Klinner C."/>
            <person name="Konig C."/>
            <person name="Kovar C."/>
            <person name="Kroll A.R."/>
            <person name="Kuwar S.S."/>
            <person name="Lee S.L."/>
            <person name="Lehman R."/>
            <person name="Li K."/>
            <person name="Li Z."/>
            <person name="Liang H."/>
            <person name="Lovelace S."/>
            <person name="Lu Z."/>
            <person name="Mansfield J.H."/>
            <person name="McCulloch K.J."/>
            <person name="Mathew T."/>
            <person name="Morton B."/>
            <person name="Muzny D.M."/>
            <person name="Neunemann D."/>
            <person name="Ongeri F."/>
            <person name="Pauchet Y."/>
            <person name="Pu L.L."/>
            <person name="Pyrousis I."/>
            <person name="Rao X.J."/>
            <person name="Redding A."/>
            <person name="Roesel C."/>
            <person name="Sanchez-Gracia A."/>
            <person name="Schaack S."/>
            <person name="Shukla A."/>
            <person name="Tetreau G."/>
            <person name="Wang Y."/>
            <person name="Xiong G.H."/>
            <person name="Traut W."/>
            <person name="Walsh T.K."/>
            <person name="Worley K.C."/>
            <person name="Wu D."/>
            <person name="Wu W."/>
            <person name="Wu Y.Q."/>
            <person name="Zhang X."/>
            <person name="Zou Z."/>
            <person name="Zucker H."/>
            <person name="Briscoe A.D."/>
            <person name="Burmester T."/>
            <person name="Clem R.J."/>
            <person name="Feyereisen R."/>
            <person name="Grimmelikhuijzen C.J.P."/>
            <person name="Hamodrakas S.J."/>
            <person name="Hansson B.S."/>
            <person name="Huguet E."/>
            <person name="Jermiin L.S."/>
            <person name="Lan Q."/>
            <person name="Lehman H.K."/>
            <person name="Lorenzen M."/>
            <person name="Merzendorfer H."/>
            <person name="Michalopoulos I."/>
            <person name="Morton D.B."/>
            <person name="Muthukrishnan S."/>
            <person name="Oakeshott J.G."/>
            <person name="Palmer W."/>
            <person name="Park Y."/>
            <person name="Passarelli A.L."/>
            <person name="Rozas J."/>
            <person name="Schwartz L.M."/>
            <person name="Smith W."/>
            <person name="Southgate A."/>
            <person name="Vilcinskas A."/>
            <person name="Vogt R."/>
            <person name="Wang P."/>
            <person name="Werren J."/>
            <person name="Yu X.Q."/>
            <person name="Zhou J.J."/>
            <person name="Brown S.J."/>
            <person name="Scherer S.E."/>
            <person name="Richards S."/>
            <person name="Blissard G.W."/>
        </authorList>
    </citation>
    <scope>NUCLEOTIDE SEQUENCE</scope>
</reference>
<sequence>MKLTTCVLIICFIALVNSEEYCRDDEYDPGPSCGTEPTCASTNGQTYSSRICSCWCKPGTVRDSRTQACVAPASC</sequence>
<accession>A0A921ZLW3</accession>
<keyword evidence="3" id="KW-1185">Reference proteome</keyword>
<protein>
    <submittedName>
        <fullName evidence="2">Uncharacterized protein</fullName>
    </submittedName>
</protein>
<evidence type="ECO:0000313" key="2">
    <source>
        <dbReference type="EMBL" id="KAG6460000.1"/>
    </source>
</evidence>
<keyword evidence="1" id="KW-0732">Signal</keyword>
<comment type="caution">
    <text evidence="2">The sequence shown here is derived from an EMBL/GenBank/DDBJ whole genome shotgun (WGS) entry which is preliminary data.</text>
</comment>
<organism evidence="2 3">
    <name type="scientific">Manduca sexta</name>
    <name type="common">Tobacco hawkmoth</name>
    <name type="synonym">Tobacco hornworm</name>
    <dbReference type="NCBI Taxonomy" id="7130"/>
    <lineage>
        <taxon>Eukaryota</taxon>
        <taxon>Metazoa</taxon>
        <taxon>Ecdysozoa</taxon>
        <taxon>Arthropoda</taxon>
        <taxon>Hexapoda</taxon>
        <taxon>Insecta</taxon>
        <taxon>Pterygota</taxon>
        <taxon>Neoptera</taxon>
        <taxon>Endopterygota</taxon>
        <taxon>Lepidoptera</taxon>
        <taxon>Glossata</taxon>
        <taxon>Ditrysia</taxon>
        <taxon>Bombycoidea</taxon>
        <taxon>Sphingidae</taxon>
        <taxon>Sphinginae</taxon>
        <taxon>Sphingini</taxon>
        <taxon>Manduca</taxon>
    </lineage>
</organism>
<dbReference type="Proteomes" id="UP000791440">
    <property type="component" value="Unassembled WGS sequence"/>
</dbReference>
<proteinExistence type="predicted"/>
<reference evidence="2" key="2">
    <citation type="submission" date="2020-12" db="EMBL/GenBank/DDBJ databases">
        <authorList>
            <person name="Kanost M."/>
        </authorList>
    </citation>
    <scope>NUCLEOTIDE SEQUENCE</scope>
</reference>
<evidence type="ECO:0000256" key="1">
    <source>
        <dbReference type="SAM" id="SignalP"/>
    </source>
</evidence>
<dbReference type="EMBL" id="JH668646">
    <property type="protein sequence ID" value="KAG6460000.1"/>
    <property type="molecule type" value="Genomic_DNA"/>
</dbReference>
<feature type="signal peptide" evidence="1">
    <location>
        <begin position="1"/>
        <end position="18"/>
    </location>
</feature>
<evidence type="ECO:0000313" key="3">
    <source>
        <dbReference type="Proteomes" id="UP000791440"/>
    </source>
</evidence>
<dbReference type="AlphaFoldDB" id="A0A921ZLW3"/>
<feature type="chain" id="PRO_5037288129" evidence="1">
    <location>
        <begin position="19"/>
        <end position="75"/>
    </location>
</feature>
<gene>
    <name evidence="2" type="ORF">O3G_MSEX011709</name>
</gene>